<feature type="domain" description="Helix-turn-helix" evidence="1">
    <location>
        <begin position="4"/>
        <end position="51"/>
    </location>
</feature>
<dbReference type="GO" id="GO:0003677">
    <property type="term" value="F:DNA binding"/>
    <property type="evidence" value="ECO:0007669"/>
    <property type="project" value="InterPro"/>
</dbReference>
<evidence type="ECO:0000313" key="3">
    <source>
        <dbReference type="Proteomes" id="UP000245934"/>
    </source>
</evidence>
<sequence>MEIFTPEEVAEILKVTPSTIRRLCREKKIHHFRIGALYRITDENLKKYLDDNIG</sequence>
<dbReference type="EMBL" id="QGMZ01000010">
    <property type="protein sequence ID" value="PWR75367.1"/>
    <property type="molecule type" value="Genomic_DNA"/>
</dbReference>
<dbReference type="Proteomes" id="UP000245934">
    <property type="component" value="Unassembled WGS sequence"/>
</dbReference>
<evidence type="ECO:0000313" key="2">
    <source>
        <dbReference type="EMBL" id="PWR75367.1"/>
    </source>
</evidence>
<gene>
    <name evidence="2" type="ORF">DLD82_04320</name>
</gene>
<dbReference type="SUPFAM" id="SSF46955">
    <property type="entry name" value="Putative DNA-binding domain"/>
    <property type="match status" value="1"/>
</dbReference>
<dbReference type="AlphaFoldDB" id="A0A2V2NG49"/>
<dbReference type="NCBIfam" id="TIGR01764">
    <property type="entry name" value="excise"/>
    <property type="match status" value="1"/>
</dbReference>
<accession>A0A2V2NG49</accession>
<dbReference type="InterPro" id="IPR010093">
    <property type="entry name" value="SinI_DNA-bd"/>
</dbReference>
<protein>
    <recommendedName>
        <fullName evidence="1">Helix-turn-helix domain-containing protein</fullName>
    </recommendedName>
</protein>
<organism evidence="2 3">
    <name type="scientific">Methanospirillum stamsii</name>
    <dbReference type="NCBI Taxonomy" id="1277351"/>
    <lineage>
        <taxon>Archaea</taxon>
        <taxon>Methanobacteriati</taxon>
        <taxon>Methanobacteriota</taxon>
        <taxon>Stenosarchaea group</taxon>
        <taxon>Methanomicrobia</taxon>
        <taxon>Methanomicrobiales</taxon>
        <taxon>Methanospirillaceae</taxon>
        <taxon>Methanospirillum</taxon>
    </lineage>
</organism>
<name>A0A2V2NG49_9EURY</name>
<evidence type="ECO:0000259" key="1">
    <source>
        <dbReference type="Pfam" id="PF12728"/>
    </source>
</evidence>
<comment type="caution">
    <text evidence="2">The sequence shown here is derived from an EMBL/GenBank/DDBJ whole genome shotgun (WGS) entry which is preliminary data.</text>
</comment>
<proteinExistence type="predicted"/>
<dbReference type="RefSeq" id="WP_109939886.1">
    <property type="nucleotide sequence ID" value="NZ_CP176366.1"/>
</dbReference>
<dbReference type="Pfam" id="PF12728">
    <property type="entry name" value="HTH_17"/>
    <property type="match status" value="1"/>
</dbReference>
<reference evidence="2 3" key="1">
    <citation type="submission" date="2018-05" db="EMBL/GenBank/DDBJ databases">
        <title>Draft genome of Methanospirillum stamsii Pt1.</title>
        <authorList>
            <person name="Dueholm M.S."/>
            <person name="Nielsen P.H."/>
            <person name="Bakmann L.F."/>
            <person name="Otzen D.E."/>
        </authorList>
    </citation>
    <scope>NUCLEOTIDE SEQUENCE [LARGE SCALE GENOMIC DNA]</scope>
    <source>
        <strain evidence="2 3">Pt1</strain>
    </source>
</reference>
<dbReference type="InterPro" id="IPR009061">
    <property type="entry name" value="DNA-bd_dom_put_sf"/>
</dbReference>
<keyword evidence="3" id="KW-1185">Reference proteome</keyword>
<dbReference type="GeneID" id="97609739"/>
<dbReference type="InterPro" id="IPR041657">
    <property type="entry name" value="HTH_17"/>
</dbReference>